<dbReference type="PROSITE" id="PS51384">
    <property type="entry name" value="FAD_FR"/>
    <property type="match status" value="1"/>
</dbReference>
<dbReference type="PANTHER" id="PTHR47354">
    <property type="entry name" value="NADH OXIDOREDUCTASE HCR"/>
    <property type="match status" value="1"/>
</dbReference>
<evidence type="ECO:0000256" key="6">
    <source>
        <dbReference type="ARBA" id="ARBA00023004"/>
    </source>
</evidence>
<comment type="caution">
    <text evidence="10">The sequence shown here is derived from an EMBL/GenBank/DDBJ whole genome shotgun (WGS) entry which is preliminary data.</text>
</comment>
<dbReference type="GO" id="GO:0051537">
    <property type="term" value="F:2 iron, 2 sulfur cluster binding"/>
    <property type="evidence" value="ECO:0007669"/>
    <property type="project" value="UniProtKB-KW"/>
</dbReference>
<evidence type="ECO:0000256" key="1">
    <source>
        <dbReference type="ARBA" id="ARBA00001974"/>
    </source>
</evidence>
<dbReference type="SUPFAM" id="SSF52343">
    <property type="entry name" value="Ferredoxin reductase-like, C-terminal NADP-linked domain"/>
    <property type="match status" value="1"/>
</dbReference>
<dbReference type="InterPro" id="IPR001041">
    <property type="entry name" value="2Fe-2S_ferredoxin-type"/>
</dbReference>
<dbReference type="AlphaFoldDB" id="A0A2S9QLE9"/>
<keyword evidence="3" id="KW-0001">2Fe-2S</keyword>
<proteinExistence type="predicted"/>
<evidence type="ECO:0000256" key="5">
    <source>
        <dbReference type="ARBA" id="ARBA00023002"/>
    </source>
</evidence>
<evidence type="ECO:0000256" key="2">
    <source>
        <dbReference type="ARBA" id="ARBA00022630"/>
    </source>
</evidence>
<dbReference type="SUPFAM" id="SSF54292">
    <property type="entry name" value="2Fe-2S ferredoxin-like"/>
    <property type="match status" value="1"/>
</dbReference>
<evidence type="ECO:0008006" key="12">
    <source>
        <dbReference type="Google" id="ProtNLM"/>
    </source>
</evidence>
<feature type="domain" description="FAD-binding FR-type" evidence="9">
    <location>
        <begin position="1"/>
        <end position="100"/>
    </location>
</feature>
<evidence type="ECO:0000259" key="8">
    <source>
        <dbReference type="PROSITE" id="PS51085"/>
    </source>
</evidence>
<dbReference type="Pfam" id="PF00111">
    <property type="entry name" value="Fer2"/>
    <property type="match status" value="1"/>
</dbReference>
<dbReference type="GO" id="GO:0016491">
    <property type="term" value="F:oxidoreductase activity"/>
    <property type="evidence" value="ECO:0007669"/>
    <property type="project" value="UniProtKB-KW"/>
</dbReference>
<name>A0A2S9QLE9_9MICO</name>
<sequence length="312" mass="33559">MLVSVSAIDAPAAGVRRLRLVRADGGALPRWTPGAHLELRLPNGLLRQYSLCGDPAETGFLELAVLLEERSRGGSAYVHGELRPGDELPVTGLRSHFGFDPDAPEAVLIAGGIGITPLLPMIAVLSERGVPWTLHYAGRRRERMAYLGELTRQHGDRVRAYVSEEGGRLDLAAVAAEAGERAAVYACGPERLLADVEAVVGPVAGERLRVERFRPREAEPGGVDEAFTVELVESGIEVEVPPDRSILEVVREAGVDVPSSCEEGTCGTCETPVIDGEPDHRDSVLSELEREMGGTMMICVSRSCGRRLVIEL</sequence>
<dbReference type="InterPro" id="IPR050415">
    <property type="entry name" value="MRET"/>
</dbReference>
<evidence type="ECO:0000256" key="4">
    <source>
        <dbReference type="ARBA" id="ARBA00022723"/>
    </source>
</evidence>
<dbReference type="EMBL" id="MWZD01000020">
    <property type="protein sequence ID" value="PRI10411.1"/>
    <property type="molecule type" value="Genomic_DNA"/>
</dbReference>
<dbReference type="InterPro" id="IPR017927">
    <property type="entry name" value="FAD-bd_FR_type"/>
</dbReference>
<dbReference type="GO" id="GO:0046872">
    <property type="term" value="F:metal ion binding"/>
    <property type="evidence" value="ECO:0007669"/>
    <property type="project" value="UniProtKB-KW"/>
</dbReference>
<dbReference type="OrthoDB" id="502624at2"/>
<organism evidence="10 11">
    <name type="scientific">Leucobacter massiliensis</name>
    <dbReference type="NCBI Taxonomy" id="1686285"/>
    <lineage>
        <taxon>Bacteria</taxon>
        <taxon>Bacillati</taxon>
        <taxon>Actinomycetota</taxon>
        <taxon>Actinomycetes</taxon>
        <taxon>Micrococcales</taxon>
        <taxon>Microbacteriaceae</taxon>
        <taxon>Leucobacter</taxon>
    </lineage>
</organism>
<keyword evidence="6" id="KW-0408">Iron</keyword>
<dbReference type="CDD" id="cd06185">
    <property type="entry name" value="PDR_like"/>
    <property type="match status" value="1"/>
</dbReference>
<dbReference type="InterPro" id="IPR006058">
    <property type="entry name" value="2Fe2S_fd_BS"/>
</dbReference>
<protein>
    <recommendedName>
        <fullName evidence="12">Oxidoreductase</fullName>
    </recommendedName>
</protein>
<dbReference type="Proteomes" id="UP000238650">
    <property type="component" value="Unassembled WGS sequence"/>
</dbReference>
<evidence type="ECO:0000256" key="3">
    <source>
        <dbReference type="ARBA" id="ARBA00022714"/>
    </source>
</evidence>
<keyword evidence="7" id="KW-0411">Iron-sulfur</keyword>
<gene>
    <name evidence="10" type="ORF">B4915_12105</name>
</gene>
<evidence type="ECO:0000313" key="10">
    <source>
        <dbReference type="EMBL" id="PRI10411.1"/>
    </source>
</evidence>
<evidence type="ECO:0000256" key="7">
    <source>
        <dbReference type="ARBA" id="ARBA00023014"/>
    </source>
</evidence>
<dbReference type="Gene3D" id="3.10.20.30">
    <property type="match status" value="1"/>
</dbReference>
<keyword evidence="4" id="KW-0479">Metal-binding</keyword>
<comment type="cofactor">
    <cofactor evidence="1">
        <name>FAD</name>
        <dbReference type="ChEBI" id="CHEBI:57692"/>
    </cofactor>
</comment>
<dbReference type="PRINTS" id="PR00409">
    <property type="entry name" value="PHDIOXRDTASE"/>
</dbReference>
<accession>A0A2S9QLE9</accession>
<evidence type="ECO:0000313" key="11">
    <source>
        <dbReference type="Proteomes" id="UP000238650"/>
    </source>
</evidence>
<keyword evidence="2" id="KW-0285">Flavoprotein</keyword>
<feature type="domain" description="2Fe-2S ferredoxin-type" evidence="8">
    <location>
        <begin position="227"/>
        <end position="312"/>
    </location>
</feature>
<dbReference type="InterPro" id="IPR012675">
    <property type="entry name" value="Beta-grasp_dom_sf"/>
</dbReference>
<reference evidence="10 11" key="1">
    <citation type="journal article" date="2017" name="New Microbes New Infect">
        <title>Genome sequence of 'Leucobacter massiliensis' sp. nov. isolated from human pharynx after travel to the 2014 Hajj.</title>
        <authorList>
            <person name="Leangapichart T."/>
            <person name="Gautret P."/>
            <person name="Nguyen T.T."/>
            <person name="Armstrong N."/>
            <person name="Rolain J.M."/>
        </authorList>
    </citation>
    <scope>NUCLEOTIDE SEQUENCE [LARGE SCALE GENOMIC DNA]</scope>
    <source>
        <strain evidence="10 11">122RC15</strain>
    </source>
</reference>
<dbReference type="SUPFAM" id="SSF63380">
    <property type="entry name" value="Riboflavin synthase domain-like"/>
    <property type="match status" value="1"/>
</dbReference>
<keyword evidence="5" id="KW-0560">Oxidoreductase</keyword>
<dbReference type="InterPro" id="IPR039261">
    <property type="entry name" value="FNR_nucleotide-bd"/>
</dbReference>
<dbReference type="CDD" id="cd00207">
    <property type="entry name" value="fer2"/>
    <property type="match status" value="1"/>
</dbReference>
<dbReference type="Gene3D" id="3.40.50.80">
    <property type="entry name" value="Nucleotide-binding domain of ferredoxin-NADP reductase (FNR) module"/>
    <property type="match status" value="1"/>
</dbReference>
<dbReference type="InterPro" id="IPR017938">
    <property type="entry name" value="Riboflavin_synthase-like_b-brl"/>
</dbReference>
<dbReference type="Gene3D" id="2.40.30.10">
    <property type="entry name" value="Translation factors"/>
    <property type="match status" value="1"/>
</dbReference>
<evidence type="ECO:0000259" key="9">
    <source>
        <dbReference type="PROSITE" id="PS51384"/>
    </source>
</evidence>
<dbReference type="InterPro" id="IPR036010">
    <property type="entry name" value="2Fe-2S_ferredoxin-like_sf"/>
</dbReference>
<dbReference type="PROSITE" id="PS00197">
    <property type="entry name" value="2FE2S_FER_1"/>
    <property type="match status" value="1"/>
</dbReference>
<dbReference type="PANTHER" id="PTHR47354:SF1">
    <property type="entry name" value="CARNITINE MONOOXYGENASE REDUCTASE SUBUNIT"/>
    <property type="match status" value="1"/>
</dbReference>
<keyword evidence="11" id="KW-1185">Reference proteome</keyword>
<dbReference type="PROSITE" id="PS51085">
    <property type="entry name" value="2FE2S_FER_2"/>
    <property type="match status" value="1"/>
</dbReference>